<keyword evidence="6" id="KW-1185">Reference proteome</keyword>
<keyword evidence="3" id="KW-0444">Lipid biosynthesis</keyword>
<dbReference type="PANTHER" id="PTHR45266">
    <property type="entry name" value="OXALOACETATE DECARBOXYLASE ALPHA CHAIN"/>
    <property type="match status" value="1"/>
</dbReference>
<evidence type="ECO:0000313" key="6">
    <source>
        <dbReference type="Proteomes" id="UP000287156"/>
    </source>
</evidence>
<dbReference type="PROSITE" id="PS50968">
    <property type="entry name" value="BIOTINYL_LIPOYL"/>
    <property type="match status" value="1"/>
</dbReference>
<organism evidence="5 6">
    <name type="scientific">Siminovitchia acidinfaciens</name>
    <dbReference type="NCBI Taxonomy" id="2321395"/>
    <lineage>
        <taxon>Bacteria</taxon>
        <taxon>Bacillati</taxon>
        <taxon>Bacillota</taxon>
        <taxon>Bacilli</taxon>
        <taxon>Bacillales</taxon>
        <taxon>Bacillaceae</taxon>
        <taxon>Siminovitchia</taxon>
    </lineage>
</organism>
<dbReference type="InterPro" id="IPR011053">
    <property type="entry name" value="Single_hybrid_motif"/>
</dbReference>
<dbReference type="Proteomes" id="UP000287156">
    <property type="component" value="Unassembled WGS sequence"/>
</dbReference>
<dbReference type="UniPathway" id="UPA00094"/>
<dbReference type="Gene3D" id="2.40.50.100">
    <property type="match status" value="1"/>
</dbReference>
<evidence type="ECO:0000313" key="5">
    <source>
        <dbReference type="EMBL" id="RST72714.1"/>
    </source>
</evidence>
<dbReference type="AlphaFoldDB" id="A0A429XWE4"/>
<comment type="function">
    <text evidence="3">This protein is a component of the acetyl coenzyme A carboxylase complex; first, biotin carboxylase catalyzes the carboxylation of the carrier protein and then the transcarboxylase transfers the carboxyl group to form malonyl-CoA.</text>
</comment>
<dbReference type="InterPro" id="IPR000089">
    <property type="entry name" value="Biotin_lipoyl"/>
</dbReference>
<name>A0A429XWE4_9BACI</name>
<dbReference type="PANTHER" id="PTHR45266:SF3">
    <property type="entry name" value="OXALOACETATE DECARBOXYLASE ALPHA CHAIN"/>
    <property type="match status" value="1"/>
</dbReference>
<comment type="pathway">
    <text evidence="3">Lipid metabolism; fatty acid biosynthesis.</text>
</comment>
<comment type="caution">
    <text evidence="5">The sequence shown here is derived from an EMBL/GenBank/DDBJ whole genome shotgun (WGS) entry which is preliminary data.</text>
</comment>
<dbReference type="InterPro" id="IPR050709">
    <property type="entry name" value="Biotin_Carboxyl_Carrier/Decarb"/>
</dbReference>
<evidence type="ECO:0000256" key="1">
    <source>
        <dbReference type="ARBA" id="ARBA00017562"/>
    </source>
</evidence>
<gene>
    <name evidence="5" type="ORF">D4T97_014935</name>
</gene>
<accession>A0A429XWE4</accession>
<dbReference type="InterPro" id="IPR001249">
    <property type="entry name" value="AcCoA_biotinCC"/>
</dbReference>
<keyword evidence="3" id="KW-0276">Fatty acid metabolism</keyword>
<sequence length="79" mass="8864">MEEKTIVSPIPGVFYRKPSPDKEVYFNEGDTVKAGDIIGLVEVMKNYYEIKAEADGVIERFLADDEQLLDAGQEIAILK</sequence>
<dbReference type="PRINTS" id="PR01071">
    <property type="entry name" value="ACOABIOTINCC"/>
</dbReference>
<dbReference type="EMBL" id="QYTV02000007">
    <property type="protein sequence ID" value="RST72714.1"/>
    <property type="molecule type" value="Genomic_DNA"/>
</dbReference>
<dbReference type="GO" id="GO:0009317">
    <property type="term" value="C:acetyl-CoA carboxylase complex"/>
    <property type="evidence" value="ECO:0007669"/>
    <property type="project" value="InterPro"/>
</dbReference>
<evidence type="ECO:0000256" key="2">
    <source>
        <dbReference type="ARBA" id="ARBA00023267"/>
    </source>
</evidence>
<dbReference type="RefSeq" id="WP_126051560.1">
    <property type="nucleotide sequence ID" value="NZ_QYTV02000007.1"/>
</dbReference>
<reference evidence="5" key="1">
    <citation type="submission" date="2018-12" db="EMBL/GenBank/DDBJ databases">
        <authorList>
            <person name="Sun L."/>
            <person name="Chen Z."/>
        </authorList>
    </citation>
    <scope>NUCLEOTIDE SEQUENCE [LARGE SCALE GENOMIC DNA]</scope>
    <source>
        <strain evidence="5">3-2-2</strain>
    </source>
</reference>
<dbReference type="GO" id="GO:0006633">
    <property type="term" value="P:fatty acid biosynthetic process"/>
    <property type="evidence" value="ECO:0007669"/>
    <property type="project" value="UniProtKB-UniPathway"/>
</dbReference>
<evidence type="ECO:0000259" key="4">
    <source>
        <dbReference type="PROSITE" id="PS50968"/>
    </source>
</evidence>
<keyword evidence="3" id="KW-0275">Fatty acid biosynthesis</keyword>
<proteinExistence type="predicted"/>
<dbReference type="CDD" id="cd06850">
    <property type="entry name" value="biotinyl_domain"/>
    <property type="match status" value="1"/>
</dbReference>
<dbReference type="Pfam" id="PF00364">
    <property type="entry name" value="Biotin_lipoyl"/>
    <property type="match status" value="1"/>
</dbReference>
<feature type="domain" description="Lipoyl-binding" evidence="4">
    <location>
        <begin position="3"/>
        <end position="79"/>
    </location>
</feature>
<evidence type="ECO:0000256" key="3">
    <source>
        <dbReference type="RuleBase" id="RU364072"/>
    </source>
</evidence>
<dbReference type="GO" id="GO:0003989">
    <property type="term" value="F:acetyl-CoA carboxylase activity"/>
    <property type="evidence" value="ECO:0007669"/>
    <property type="project" value="InterPro"/>
</dbReference>
<keyword evidence="3" id="KW-0443">Lipid metabolism</keyword>
<protein>
    <recommendedName>
        <fullName evidence="1 3">Biotin carboxyl carrier protein of acetyl-CoA carboxylase</fullName>
    </recommendedName>
</protein>
<dbReference type="NCBIfam" id="NF005457">
    <property type="entry name" value="PRK07051.1"/>
    <property type="match status" value="1"/>
</dbReference>
<dbReference type="OrthoDB" id="9811735at2"/>
<keyword evidence="2 3" id="KW-0092">Biotin</keyword>
<dbReference type="SUPFAM" id="SSF51230">
    <property type="entry name" value="Single hybrid motif"/>
    <property type="match status" value="1"/>
</dbReference>